<dbReference type="EC" id="3.1.-.-" evidence="3"/>
<keyword evidence="3" id="KW-0540">Nuclease</keyword>
<protein>
    <recommendedName>
        <fullName evidence="3">mRNA interferase</fullName>
        <ecNumber evidence="3">3.1.-.-</ecNumber>
    </recommendedName>
</protein>
<keyword evidence="5" id="KW-1185">Reference proteome</keyword>
<evidence type="ECO:0000256" key="2">
    <source>
        <dbReference type="ARBA" id="ARBA00022649"/>
    </source>
</evidence>
<evidence type="ECO:0000256" key="1">
    <source>
        <dbReference type="ARBA" id="ARBA00007521"/>
    </source>
</evidence>
<gene>
    <name evidence="4" type="primary">mazF9</name>
    <name evidence="4" type="ORF">GCM10009749_00680</name>
</gene>
<evidence type="ECO:0000313" key="4">
    <source>
        <dbReference type="EMBL" id="GAA1797057.1"/>
    </source>
</evidence>
<evidence type="ECO:0000313" key="5">
    <source>
        <dbReference type="Proteomes" id="UP001500002"/>
    </source>
</evidence>
<dbReference type="SUPFAM" id="SSF50118">
    <property type="entry name" value="Cell growth inhibitor/plasmid maintenance toxic component"/>
    <property type="match status" value="1"/>
</dbReference>
<proteinExistence type="inferred from homology"/>
<organism evidence="4 5">
    <name type="scientific">Agromyces neolithicus</name>
    <dbReference type="NCBI Taxonomy" id="269420"/>
    <lineage>
        <taxon>Bacteria</taxon>
        <taxon>Bacillati</taxon>
        <taxon>Actinomycetota</taxon>
        <taxon>Actinomycetes</taxon>
        <taxon>Micrococcales</taxon>
        <taxon>Microbacteriaceae</taxon>
        <taxon>Agromyces</taxon>
    </lineage>
</organism>
<comment type="function">
    <text evidence="3">Toxic component of a type II toxin-antitoxin (TA) system.</text>
</comment>
<dbReference type="PANTHER" id="PTHR33988:SF1">
    <property type="entry name" value="ENDORIBONUCLEASE MAZF7-RELATED"/>
    <property type="match status" value="1"/>
</dbReference>
<dbReference type="PANTHER" id="PTHR33988">
    <property type="entry name" value="ENDORIBONUCLEASE MAZF-RELATED"/>
    <property type="match status" value="1"/>
</dbReference>
<dbReference type="PIRSF" id="PIRSF033490">
    <property type="entry name" value="MazF"/>
    <property type="match status" value="1"/>
</dbReference>
<keyword evidence="3" id="KW-0378">Hydrolase</keyword>
<keyword evidence="3" id="KW-0255">Endonuclease</keyword>
<dbReference type="InterPro" id="IPR003477">
    <property type="entry name" value="PemK-like"/>
</dbReference>
<dbReference type="Proteomes" id="UP001500002">
    <property type="component" value="Unassembled WGS sequence"/>
</dbReference>
<dbReference type="EMBL" id="BAAANJ010000001">
    <property type="protein sequence ID" value="GAA1797057.1"/>
    <property type="molecule type" value="Genomic_DNA"/>
</dbReference>
<accession>A0ABN2LQU3</accession>
<reference evidence="4 5" key="1">
    <citation type="journal article" date="2019" name="Int. J. Syst. Evol. Microbiol.">
        <title>The Global Catalogue of Microorganisms (GCM) 10K type strain sequencing project: providing services to taxonomists for standard genome sequencing and annotation.</title>
        <authorList>
            <consortium name="The Broad Institute Genomics Platform"/>
            <consortium name="The Broad Institute Genome Sequencing Center for Infectious Disease"/>
            <person name="Wu L."/>
            <person name="Ma J."/>
        </authorList>
    </citation>
    <scope>NUCLEOTIDE SEQUENCE [LARGE SCALE GENOMIC DNA]</scope>
    <source>
        <strain evidence="4 5">JCM 14322</strain>
    </source>
</reference>
<evidence type="ECO:0000256" key="3">
    <source>
        <dbReference type="PIRNR" id="PIRNR033490"/>
    </source>
</evidence>
<comment type="similarity">
    <text evidence="1 3">Belongs to the PemK/MazF family.</text>
</comment>
<keyword evidence="2" id="KW-1277">Toxin-antitoxin system</keyword>
<sequence>MRRGDVVLVSLDPAPHGEAAKLRPCVLVSNDGASGVAERLGRGVVTVVPITSNVARVYPGFEVGIFDGDTLSVMGLGTPSKAQASQVRTLSIARIRGAIGHCPPAVLTELDAAIRFHLSL</sequence>
<dbReference type="Pfam" id="PF02452">
    <property type="entry name" value="PemK_toxin"/>
    <property type="match status" value="1"/>
</dbReference>
<dbReference type="RefSeq" id="WP_344292256.1">
    <property type="nucleotide sequence ID" value="NZ_BAAANJ010000001.1"/>
</dbReference>
<comment type="caution">
    <text evidence="4">The sequence shown here is derived from an EMBL/GenBank/DDBJ whole genome shotgun (WGS) entry which is preliminary data.</text>
</comment>
<dbReference type="Gene3D" id="2.30.30.110">
    <property type="match status" value="1"/>
</dbReference>
<name>A0ABN2LQU3_9MICO</name>
<dbReference type="InterPro" id="IPR011067">
    <property type="entry name" value="Plasmid_toxin/cell-grow_inhib"/>
</dbReference>